<dbReference type="SUPFAM" id="SSF161098">
    <property type="entry name" value="MetI-like"/>
    <property type="match status" value="1"/>
</dbReference>
<evidence type="ECO:0000259" key="8">
    <source>
        <dbReference type="PROSITE" id="PS50928"/>
    </source>
</evidence>
<sequence length="308" mass="33700">MDKYVLRRSIIVFPTALAVVTLVFLILHIAPGDPARIGLGQVASSEDIERARAQLGLDDPLLIQYVRFLARMVTGDLGTSFITHEPVVGLILSRLPVTLQLTFMAMLLSTIVGVSAGVISAVRRNTAYDYLTLTAAVIGYCTPNFWLALLLIIVFSVNLRWLPSIGKQALDLKYVILPTLSLSAPLIAIIARLTRAGMLEVINSDYVRTARAKGLAERAVISRHALRNALIPVVTVLGLQLGSLLGGTVVVETIFSWPGIGWLLFSGISQRDYPVVQGVVLFYSVVFMFVTLAVDIGYSYLDPRVRYE</sequence>
<keyword evidence="6 7" id="KW-0472">Membrane</keyword>
<dbReference type="InterPro" id="IPR035906">
    <property type="entry name" value="MetI-like_sf"/>
</dbReference>
<evidence type="ECO:0000256" key="5">
    <source>
        <dbReference type="ARBA" id="ARBA00022989"/>
    </source>
</evidence>
<dbReference type="InterPro" id="IPR045621">
    <property type="entry name" value="BPD_transp_1_N"/>
</dbReference>
<accession>A0A6B1FXS9</accession>
<dbReference type="EMBL" id="VYDA01000127">
    <property type="protein sequence ID" value="MYH60841.1"/>
    <property type="molecule type" value="Genomic_DNA"/>
</dbReference>
<evidence type="ECO:0000256" key="6">
    <source>
        <dbReference type="ARBA" id="ARBA00023136"/>
    </source>
</evidence>
<evidence type="ECO:0000256" key="3">
    <source>
        <dbReference type="ARBA" id="ARBA00022475"/>
    </source>
</evidence>
<comment type="subcellular location">
    <subcellularLocation>
        <location evidence="1 7">Cell membrane</location>
        <topology evidence="1 7">Multi-pass membrane protein</topology>
    </subcellularLocation>
</comment>
<feature type="transmembrane region" description="Helical" evidence="7">
    <location>
        <begin position="12"/>
        <end position="30"/>
    </location>
</feature>
<keyword evidence="4 7" id="KW-0812">Transmembrane</keyword>
<feature type="transmembrane region" description="Helical" evidence="7">
    <location>
        <begin position="275"/>
        <end position="301"/>
    </location>
</feature>
<dbReference type="Gene3D" id="1.10.3720.10">
    <property type="entry name" value="MetI-like"/>
    <property type="match status" value="1"/>
</dbReference>
<protein>
    <submittedName>
        <fullName evidence="9">ABC transporter permease</fullName>
    </submittedName>
</protein>
<feature type="domain" description="ABC transmembrane type-1" evidence="8">
    <location>
        <begin position="95"/>
        <end position="298"/>
    </location>
</feature>
<evidence type="ECO:0000256" key="1">
    <source>
        <dbReference type="ARBA" id="ARBA00004651"/>
    </source>
</evidence>
<dbReference type="PANTHER" id="PTHR43163:SF6">
    <property type="entry name" value="DIPEPTIDE TRANSPORT SYSTEM PERMEASE PROTEIN DPPB-RELATED"/>
    <property type="match status" value="1"/>
</dbReference>
<comment type="similarity">
    <text evidence="7">Belongs to the binding-protein-dependent transport system permease family.</text>
</comment>
<evidence type="ECO:0000256" key="2">
    <source>
        <dbReference type="ARBA" id="ARBA00022448"/>
    </source>
</evidence>
<dbReference type="Pfam" id="PF19300">
    <property type="entry name" value="BPD_transp_1_N"/>
    <property type="match status" value="1"/>
</dbReference>
<evidence type="ECO:0000256" key="4">
    <source>
        <dbReference type="ARBA" id="ARBA00022692"/>
    </source>
</evidence>
<dbReference type="Pfam" id="PF00528">
    <property type="entry name" value="BPD_transp_1"/>
    <property type="match status" value="1"/>
</dbReference>
<keyword evidence="2 7" id="KW-0813">Transport</keyword>
<feature type="transmembrane region" description="Helical" evidence="7">
    <location>
        <begin position="229"/>
        <end position="255"/>
    </location>
</feature>
<dbReference type="GO" id="GO:0005886">
    <property type="term" value="C:plasma membrane"/>
    <property type="evidence" value="ECO:0007669"/>
    <property type="project" value="UniProtKB-SubCell"/>
</dbReference>
<feature type="transmembrane region" description="Helical" evidence="7">
    <location>
        <begin position="97"/>
        <end position="119"/>
    </location>
</feature>
<dbReference type="PANTHER" id="PTHR43163">
    <property type="entry name" value="DIPEPTIDE TRANSPORT SYSTEM PERMEASE PROTEIN DPPB-RELATED"/>
    <property type="match status" value="1"/>
</dbReference>
<reference evidence="9" key="1">
    <citation type="submission" date="2019-09" db="EMBL/GenBank/DDBJ databases">
        <title>Characterisation of the sponge microbiome using genome-centric metagenomics.</title>
        <authorList>
            <person name="Engelberts J.P."/>
            <person name="Robbins S.J."/>
            <person name="De Goeij J.M."/>
            <person name="Aranda M."/>
            <person name="Bell S.C."/>
            <person name="Webster N.S."/>
        </authorList>
    </citation>
    <scope>NUCLEOTIDE SEQUENCE</scope>
    <source>
        <strain evidence="9">SB0675_bin_29</strain>
    </source>
</reference>
<dbReference type="InterPro" id="IPR000515">
    <property type="entry name" value="MetI-like"/>
</dbReference>
<feature type="transmembrane region" description="Helical" evidence="7">
    <location>
        <begin position="175"/>
        <end position="194"/>
    </location>
</feature>
<evidence type="ECO:0000313" key="9">
    <source>
        <dbReference type="EMBL" id="MYH60841.1"/>
    </source>
</evidence>
<organism evidence="9">
    <name type="scientific">Caldilineaceae bacterium SB0675_bin_29</name>
    <dbReference type="NCBI Taxonomy" id="2605266"/>
    <lineage>
        <taxon>Bacteria</taxon>
        <taxon>Bacillati</taxon>
        <taxon>Chloroflexota</taxon>
        <taxon>Caldilineae</taxon>
        <taxon>Caldilineales</taxon>
        <taxon>Caldilineaceae</taxon>
    </lineage>
</organism>
<dbReference type="GO" id="GO:0055085">
    <property type="term" value="P:transmembrane transport"/>
    <property type="evidence" value="ECO:0007669"/>
    <property type="project" value="InterPro"/>
</dbReference>
<name>A0A6B1FXS9_9CHLR</name>
<dbReference type="AlphaFoldDB" id="A0A6B1FXS9"/>
<keyword evidence="5 7" id="KW-1133">Transmembrane helix</keyword>
<dbReference type="PROSITE" id="PS50928">
    <property type="entry name" value="ABC_TM1"/>
    <property type="match status" value="1"/>
</dbReference>
<comment type="caution">
    <text evidence="9">The sequence shown here is derived from an EMBL/GenBank/DDBJ whole genome shotgun (WGS) entry which is preliminary data.</text>
</comment>
<dbReference type="CDD" id="cd06261">
    <property type="entry name" value="TM_PBP2"/>
    <property type="match status" value="1"/>
</dbReference>
<proteinExistence type="inferred from homology"/>
<evidence type="ECO:0000256" key="7">
    <source>
        <dbReference type="RuleBase" id="RU363032"/>
    </source>
</evidence>
<keyword evidence="3" id="KW-1003">Cell membrane</keyword>
<gene>
    <name evidence="9" type="ORF">F4148_03440</name>
</gene>
<feature type="transmembrane region" description="Helical" evidence="7">
    <location>
        <begin position="131"/>
        <end position="155"/>
    </location>
</feature>